<dbReference type="InterPro" id="IPR023210">
    <property type="entry name" value="NADP_OxRdtase_dom"/>
</dbReference>
<reference evidence="7 8" key="1">
    <citation type="journal article" date="2024" name="Plant Biotechnol. J.">
        <title>Dendrobium thyrsiflorum genome and its molecular insights into genes involved in important horticultural traits.</title>
        <authorList>
            <person name="Chen B."/>
            <person name="Wang J.Y."/>
            <person name="Zheng P.J."/>
            <person name="Li K.L."/>
            <person name="Liang Y.M."/>
            <person name="Chen X.F."/>
            <person name="Zhang C."/>
            <person name="Zhao X."/>
            <person name="He X."/>
            <person name="Zhang G.Q."/>
            <person name="Liu Z.J."/>
            <person name="Xu Q."/>
        </authorList>
    </citation>
    <scope>NUCLEOTIDE SEQUENCE [LARGE SCALE GENOMIC DNA]</scope>
    <source>
        <strain evidence="7">GZMU011</strain>
    </source>
</reference>
<dbReference type="SUPFAM" id="SSF51430">
    <property type="entry name" value="NAD(P)-linked oxidoreductase"/>
    <property type="match status" value="2"/>
</dbReference>
<dbReference type="InterPro" id="IPR018170">
    <property type="entry name" value="Aldo/ket_reductase_CS"/>
</dbReference>
<feature type="domain" description="NADP-dependent oxidoreductase" evidence="6">
    <location>
        <begin position="58"/>
        <end position="324"/>
    </location>
</feature>
<sequence>MLWNVSIACAFRLNETFLENFYKTQRPRERRAEGTHKRGNIKMARFFTLNTGAKIPSIALGTWQADPPGVVGEAVVSAIKTGYRHIDTARIYNNEKEIGLYLKKLFDDGVVKREDLFITSKLWCDSHAPEDVEEEINSTLKDLQLDYVDLYLIHCPFRLKKGTDLRPENLIQPDIPSTWRAMEKLYDSGKARAIGVSNFSTKKLGDLLSIARIPPAVNQVECHPVWQQAKLRSFCQSKGVHLSGYSPLGSPGSKWVEGSGNVLANSVLIEAAEILGKTAAQVALRWGIQVGNSVLPRSTKESRIRENFDVFDWSIPDDLFAKFSTIQQEKLIRGDSFVNTKGLYKISLSGSLLASVAVDKIFKIPLSSFFQSQPPRSHLSRESRTVLPVSVSVSNFSSKANKPASDSELLLRRAEVTRKRGNIKMARFFTLNTGAQIPSVALGTWQADPPGVVGEAVVSAIKIGYRHIDTARIYGNEREIGLYLKKLFDDGVVKREDLFITSKLWCDSHAPEDVEEEINLTLKDLQLDYVDLYLIHWPFRLKKGTNLRPENFIQPDIPSTWRAMEKLYDSGKARAIGVSNFSTTKLGDLLSIARIPPAVNQVECHPVWQQAKLRSFCQSKGVHLSGYSPLGSPGSKWVEGSGNVLANSVLIESAEKLGKTAAQVALRWGIQVGNSVLPRSTKESRIRENFDVFDWSIPDDLFAKFSTIQQEKLIRGDFLVNTQGLYKMAMVFAILRRVSLSGSLLASVAVDKSFKIPLSAIFQSQPPRSHLSRESCTVHPVSVSNFSSKANKPASDSELLRVIDAEIKCAEDCDDHDRVEEISEGFPFEIQNEKGKNTITLKRCYHGEKIEVLVSMPSLVTGEEPEHDRRAGRNDEELKKERANQSSIPLTINARKNEGHGLEFCCTAYPDELVIDSMSFKETKESGEEMLAYQGPDFSDLDENLQKSFYKYLELRGISAMTTNFLHEYMINKDSREYLLWLRDLKKLIEK</sequence>
<dbReference type="GO" id="GO:0016491">
    <property type="term" value="F:oxidoreductase activity"/>
    <property type="evidence" value="ECO:0007669"/>
    <property type="project" value="UniProtKB-KW"/>
</dbReference>
<dbReference type="InterPro" id="IPR036561">
    <property type="entry name" value="MAM33_sf"/>
</dbReference>
<dbReference type="Pfam" id="PF02330">
    <property type="entry name" value="MAM33"/>
    <property type="match status" value="1"/>
</dbReference>
<dbReference type="PRINTS" id="PR00069">
    <property type="entry name" value="ALDKETRDTASE"/>
</dbReference>
<comment type="similarity">
    <text evidence="1">Belongs to the aldo/keto reductase family.</text>
</comment>
<dbReference type="Gene3D" id="3.20.20.100">
    <property type="entry name" value="NADP-dependent oxidoreductase domain"/>
    <property type="match status" value="2"/>
</dbReference>
<evidence type="ECO:0000256" key="5">
    <source>
        <dbReference type="SAM" id="MobiDB-lite"/>
    </source>
</evidence>
<dbReference type="AlphaFoldDB" id="A0ABD0UQK9"/>
<evidence type="ECO:0000256" key="1">
    <source>
        <dbReference type="ARBA" id="ARBA00007905"/>
    </source>
</evidence>
<keyword evidence="8" id="KW-1185">Reference proteome</keyword>
<proteinExistence type="inferred from homology"/>
<dbReference type="InterPro" id="IPR003428">
    <property type="entry name" value="MAM33"/>
</dbReference>
<dbReference type="PANTHER" id="PTHR11732">
    <property type="entry name" value="ALDO/KETO REDUCTASE"/>
    <property type="match status" value="1"/>
</dbReference>
<dbReference type="PROSITE" id="PS00063">
    <property type="entry name" value="ALDOKETO_REDUCTASE_3"/>
    <property type="match status" value="2"/>
</dbReference>
<dbReference type="CDD" id="cd19125">
    <property type="entry name" value="AKR_AKR4C1-15"/>
    <property type="match status" value="2"/>
</dbReference>
<gene>
    <name evidence="7" type="ORF">M5K25_015537</name>
</gene>
<dbReference type="EMBL" id="JANQDX010000012">
    <property type="protein sequence ID" value="KAL0915138.1"/>
    <property type="molecule type" value="Genomic_DNA"/>
</dbReference>
<protein>
    <recommendedName>
        <fullName evidence="6">NADP-dependent oxidoreductase domain-containing protein</fullName>
    </recommendedName>
</protein>
<evidence type="ECO:0000256" key="2">
    <source>
        <dbReference type="ARBA" id="ARBA00022857"/>
    </source>
</evidence>
<dbReference type="PROSITE" id="PS00798">
    <property type="entry name" value="ALDOKETO_REDUCTASE_1"/>
    <property type="match status" value="2"/>
</dbReference>
<dbReference type="InterPro" id="IPR036812">
    <property type="entry name" value="NAD(P)_OxRdtase_dom_sf"/>
</dbReference>
<evidence type="ECO:0000313" key="8">
    <source>
        <dbReference type="Proteomes" id="UP001552299"/>
    </source>
</evidence>
<feature type="region of interest" description="Disordered" evidence="5">
    <location>
        <begin position="860"/>
        <end position="886"/>
    </location>
</feature>
<feature type="compositionally biased region" description="Basic and acidic residues" evidence="5">
    <location>
        <begin position="864"/>
        <end position="883"/>
    </location>
</feature>
<feature type="domain" description="NADP-dependent oxidoreductase" evidence="6">
    <location>
        <begin position="442"/>
        <end position="706"/>
    </location>
</feature>
<organism evidence="7 8">
    <name type="scientific">Dendrobium thyrsiflorum</name>
    <name type="common">Pinecone-like raceme dendrobium</name>
    <name type="synonym">Orchid</name>
    <dbReference type="NCBI Taxonomy" id="117978"/>
    <lineage>
        <taxon>Eukaryota</taxon>
        <taxon>Viridiplantae</taxon>
        <taxon>Streptophyta</taxon>
        <taxon>Embryophyta</taxon>
        <taxon>Tracheophyta</taxon>
        <taxon>Spermatophyta</taxon>
        <taxon>Magnoliopsida</taxon>
        <taxon>Liliopsida</taxon>
        <taxon>Asparagales</taxon>
        <taxon>Orchidaceae</taxon>
        <taxon>Epidendroideae</taxon>
        <taxon>Malaxideae</taxon>
        <taxon>Dendrobiinae</taxon>
        <taxon>Dendrobium</taxon>
    </lineage>
</organism>
<keyword evidence="4" id="KW-0560">Oxidoreductase</keyword>
<comment type="caution">
    <text evidence="7">The sequence shown here is derived from an EMBL/GenBank/DDBJ whole genome shotgun (WGS) entry which is preliminary data.</text>
</comment>
<keyword evidence="2" id="KW-0521">NADP</keyword>
<evidence type="ECO:0000256" key="3">
    <source>
        <dbReference type="ARBA" id="ARBA00022990"/>
    </source>
</evidence>
<accession>A0ABD0UQK9</accession>
<dbReference type="FunFam" id="3.20.20.100:FF:000010">
    <property type="entry name" value="NADPH-dependent aldo-keto reductase, chloroplastic"/>
    <property type="match status" value="2"/>
</dbReference>
<evidence type="ECO:0000313" key="7">
    <source>
        <dbReference type="EMBL" id="KAL0915138.1"/>
    </source>
</evidence>
<dbReference type="SUPFAM" id="SSF54529">
    <property type="entry name" value="Mitochondrial glycoprotein MAM33-like"/>
    <property type="match status" value="1"/>
</dbReference>
<evidence type="ECO:0000259" key="6">
    <source>
        <dbReference type="Pfam" id="PF00248"/>
    </source>
</evidence>
<evidence type="ECO:0000256" key="4">
    <source>
        <dbReference type="ARBA" id="ARBA00023002"/>
    </source>
</evidence>
<keyword evidence="3" id="KW-0007">Acetylation</keyword>
<dbReference type="Gene3D" id="3.10.280.10">
    <property type="entry name" value="Mitochondrial glycoprotein"/>
    <property type="match status" value="1"/>
</dbReference>
<dbReference type="Proteomes" id="UP001552299">
    <property type="component" value="Unassembled WGS sequence"/>
</dbReference>
<dbReference type="InterPro" id="IPR044498">
    <property type="entry name" value="AKR4C"/>
</dbReference>
<dbReference type="Pfam" id="PF00248">
    <property type="entry name" value="Aldo_ket_red"/>
    <property type="match status" value="2"/>
</dbReference>
<name>A0ABD0UQK9_DENTH</name>
<dbReference type="PROSITE" id="PS00062">
    <property type="entry name" value="ALDOKETO_REDUCTASE_2"/>
    <property type="match status" value="2"/>
</dbReference>
<dbReference type="FunFam" id="3.10.280.10:FF:000002">
    <property type="entry name" value="Mitochondrial glycoprotein family protein"/>
    <property type="match status" value="1"/>
</dbReference>
<dbReference type="InterPro" id="IPR020471">
    <property type="entry name" value="AKR"/>
</dbReference>